<dbReference type="InterPro" id="IPR045864">
    <property type="entry name" value="aa-tRNA-synth_II/BPL/LPL"/>
</dbReference>
<evidence type="ECO:0000313" key="2">
    <source>
        <dbReference type="Proteomes" id="UP001529510"/>
    </source>
</evidence>
<name>A0ABD0QXA1_CIRMR</name>
<protein>
    <submittedName>
        <fullName evidence="1">Uncharacterized protein</fullName>
    </submittedName>
</protein>
<dbReference type="SUPFAM" id="SSF55681">
    <property type="entry name" value="Class II aaRS and biotin synthetases"/>
    <property type="match status" value="1"/>
</dbReference>
<comment type="caution">
    <text evidence="1">The sequence shown here is derived from an EMBL/GenBank/DDBJ whole genome shotgun (WGS) entry which is preliminary data.</text>
</comment>
<sequence length="64" mass="7171">PSDFSMCNVLDEELKEGTSHGVKVLYKFPWGSETLETLWSLGDTLLQKTHQGTCTKLQVRANCV</sequence>
<dbReference type="Proteomes" id="UP001529510">
    <property type="component" value="Unassembled WGS sequence"/>
</dbReference>
<dbReference type="Gene3D" id="3.30.930.10">
    <property type="entry name" value="Bira Bifunctional Protein, Domain 2"/>
    <property type="match status" value="1"/>
</dbReference>
<feature type="non-terminal residue" evidence="1">
    <location>
        <position position="1"/>
    </location>
</feature>
<reference evidence="1 2" key="1">
    <citation type="submission" date="2024-05" db="EMBL/GenBank/DDBJ databases">
        <title>Genome sequencing and assembly of Indian major carp, Cirrhinus mrigala (Hamilton, 1822).</title>
        <authorList>
            <person name="Mohindra V."/>
            <person name="Chowdhury L.M."/>
            <person name="Lal K."/>
            <person name="Jena J.K."/>
        </authorList>
    </citation>
    <scope>NUCLEOTIDE SEQUENCE [LARGE SCALE GENOMIC DNA]</scope>
    <source>
        <strain evidence="1">CM1030</strain>
        <tissue evidence="1">Blood</tissue>
    </source>
</reference>
<keyword evidence="2" id="KW-1185">Reference proteome</keyword>
<gene>
    <name evidence="1" type="ORF">M9458_013545</name>
</gene>
<dbReference type="AlphaFoldDB" id="A0ABD0QXA1"/>
<organism evidence="1 2">
    <name type="scientific">Cirrhinus mrigala</name>
    <name type="common">Mrigala</name>
    <dbReference type="NCBI Taxonomy" id="683832"/>
    <lineage>
        <taxon>Eukaryota</taxon>
        <taxon>Metazoa</taxon>
        <taxon>Chordata</taxon>
        <taxon>Craniata</taxon>
        <taxon>Vertebrata</taxon>
        <taxon>Euteleostomi</taxon>
        <taxon>Actinopterygii</taxon>
        <taxon>Neopterygii</taxon>
        <taxon>Teleostei</taxon>
        <taxon>Ostariophysi</taxon>
        <taxon>Cypriniformes</taxon>
        <taxon>Cyprinidae</taxon>
        <taxon>Labeoninae</taxon>
        <taxon>Labeonini</taxon>
        <taxon>Cirrhinus</taxon>
    </lineage>
</organism>
<evidence type="ECO:0000313" key="1">
    <source>
        <dbReference type="EMBL" id="KAL0190847.1"/>
    </source>
</evidence>
<proteinExistence type="predicted"/>
<dbReference type="EMBL" id="JAMKFB020000006">
    <property type="protein sequence ID" value="KAL0190847.1"/>
    <property type="molecule type" value="Genomic_DNA"/>
</dbReference>
<accession>A0ABD0QXA1</accession>